<evidence type="ECO:0000256" key="4">
    <source>
        <dbReference type="ARBA" id="ARBA00022475"/>
    </source>
</evidence>
<keyword evidence="9" id="KW-0418">Kinase</keyword>
<dbReference type="InterPro" id="IPR003661">
    <property type="entry name" value="HisK_dim/P_dom"/>
</dbReference>
<dbReference type="PANTHER" id="PTHR43065:SF10">
    <property type="entry name" value="PEROXIDE STRESS-ACTIVATED HISTIDINE KINASE MAK3"/>
    <property type="match status" value="1"/>
</dbReference>
<dbReference type="Gene3D" id="3.30.450.20">
    <property type="entry name" value="PAS domain"/>
    <property type="match status" value="4"/>
</dbReference>
<keyword evidence="8" id="KW-0547">Nucleotide-binding</keyword>
<dbReference type="EMBL" id="JACNFK010000014">
    <property type="protein sequence ID" value="MBC8518979.1"/>
    <property type="molecule type" value="Genomic_DNA"/>
</dbReference>
<dbReference type="InterPro" id="IPR005467">
    <property type="entry name" value="His_kinase_dom"/>
</dbReference>
<keyword evidence="11 13" id="KW-1133">Transmembrane helix</keyword>
<keyword evidence="12" id="KW-0902">Two-component regulatory system</keyword>
<dbReference type="InterPro" id="IPR001610">
    <property type="entry name" value="PAC"/>
</dbReference>
<comment type="subcellular location">
    <subcellularLocation>
        <location evidence="2">Cell membrane</location>
        <topology evidence="2">Multi-pass membrane protein</topology>
    </subcellularLocation>
</comment>
<dbReference type="GO" id="GO:0005886">
    <property type="term" value="C:plasma membrane"/>
    <property type="evidence" value="ECO:0007669"/>
    <property type="project" value="UniProtKB-SubCell"/>
</dbReference>
<dbReference type="InterPro" id="IPR048760">
    <property type="entry name" value="VP0354-like_sensor_dom"/>
</dbReference>
<accession>A0A8J6NWR1</accession>
<dbReference type="PANTHER" id="PTHR43065">
    <property type="entry name" value="SENSOR HISTIDINE KINASE"/>
    <property type="match status" value="1"/>
</dbReference>
<feature type="domain" description="PAS" evidence="15">
    <location>
        <begin position="494"/>
        <end position="540"/>
    </location>
</feature>
<dbReference type="GO" id="GO:0005524">
    <property type="term" value="F:ATP binding"/>
    <property type="evidence" value="ECO:0007669"/>
    <property type="project" value="UniProtKB-KW"/>
</dbReference>
<dbReference type="SUPFAM" id="SSF47384">
    <property type="entry name" value="Homodimeric domain of signal transducing histidine kinase"/>
    <property type="match status" value="1"/>
</dbReference>
<dbReference type="NCBIfam" id="TIGR00229">
    <property type="entry name" value="sensory_box"/>
    <property type="match status" value="2"/>
</dbReference>
<comment type="caution">
    <text evidence="17">The sequence shown here is derived from an EMBL/GenBank/DDBJ whole genome shotgun (WGS) entry which is preliminary data.</text>
</comment>
<dbReference type="EC" id="2.7.13.3" evidence="3"/>
<dbReference type="SUPFAM" id="SSF55874">
    <property type="entry name" value="ATPase domain of HSP90 chaperone/DNA topoisomerase II/histidine kinase"/>
    <property type="match status" value="1"/>
</dbReference>
<evidence type="ECO:0000256" key="11">
    <source>
        <dbReference type="ARBA" id="ARBA00022989"/>
    </source>
</evidence>
<feature type="domain" description="Histidine kinase" evidence="14">
    <location>
        <begin position="639"/>
        <end position="854"/>
    </location>
</feature>
<dbReference type="InterPro" id="IPR029151">
    <property type="entry name" value="Sensor-like_sf"/>
</dbReference>
<feature type="domain" description="PAC" evidence="16">
    <location>
        <begin position="445"/>
        <end position="497"/>
    </location>
</feature>
<evidence type="ECO:0000256" key="1">
    <source>
        <dbReference type="ARBA" id="ARBA00000085"/>
    </source>
</evidence>
<keyword evidence="10" id="KW-0067">ATP-binding</keyword>
<gene>
    <name evidence="17" type="ORF">H8D24_01035</name>
</gene>
<evidence type="ECO:0000256" key="2">
    <source>
        <dbReference type="ARBA" id="ARBA00004651"/>
    </source>
</evidence>
<proteinExistence type="predicted"/>
<evidence type="ECO:0000256" key="12">
    <source>
        <dbReference type="ARBA" id="ARBA00023012"/>
    </source>
</evidence>
<evidence type="ECO:0000313" key="17">
    <source>
        <dbReference type="EMBL" id="MBC8518979.1"/>
    </source>
</evidence>
<sequence length="887" mass="100450">MTLHHYTPSLLKKSRLLMLFLLPMIVVLFVAATIHFYSDYEVRGNAIKRAEELNIHLAEEMITKDISKIVSDLLFLAEQMDNIMFVDKTEMAQKKSDINQLFLSFANNNGIYDQIRYIDDSGNELCRINYSNKGGISVADSELQNKSDRYYIKEGLELLDGEVYLSPMDLNIENNSLETPYKPVIRFVTPIYSSSGERRGMIVLNYLGIDLVNNFRSAVASITDRVHLVNSDGYWLSHNNPEKEWGFMLGNPDNIFSSEFKSEWSHISGTKSGQFITANGLFSHITVNPLRVAQIRAGTTDHIISTDQLNRYNWKVISYLPTSNLESTPLGFLQKNRLLYIAILFFISLLSLLLTNNIIRREEHELQRANELRFRDTLEEIHLAALTIDLDGNILFCNNYLLHLLRKRRSDVIGKNWFDNFVPDGDSINGIKQILDGEDGLQGSTYHESHIIDFRGKNRLIAWTSTTTINDANQIESITCIGQDITEQHQTREELTKLARAAEQSPAVILITDRTGRIEYVNPKFTELTGYLPQEVIGKNPRILKSGDTSPEEYRDLWQTISSGKEWRGILHNRKKSGELYWESALMSPIRNEDGEITHFLSVKEDITAQKDLEEEIRKRKDELAQAKTLAVVGRMASMVAHDLRNPLSSIKMGLQILSKKEGGNAEDRELHEIGLQQIRYMESILDGLLAYSRPDELDLSWSSLDKLTETAINAIQKQIIENSIDVITHYPAGLPTIQVDKTKMRRVLTNLLSNAIHAITEAAPDRPKIIINARMDLHDDGSIIQLEICDNGTGIDESNRDEIFEPFVTSRSKGTGLGLAIVKRVIEQHNGTISMESNNGVGTCVVITLPVTHMKHNIPDTEADRAPTTFIKTKKLDDTAETTSKS</sequence>
<dbReference type="Gene3D" id="1.10.287.130">
    <property type="match status" value="1"/>
</dbReference>
<keyword evidence="4" id="KW-1003">Cell membrane</keyword>
<dbReference type="Proteomes" id="UP000654401">
    <property type="component" value="Unassembled WGS sequence"/>
</dbReference>
<evidence type="ECO:0000256" key="8">
    <source>
        <dbReference type="ARBA" id="ARBA00022741"/>
    </source>
</evidence>
<keyword evidence="6" id="KW-0808">Transferase</keyword>
<evidence type="ECO:0000256" key="3">
    <source>
        <dbReference type="ARBA" id="ARBA00012438"/>
    </source>
</evidence>
<comment type="catalytic activity">
    <reaction evidence="1">
        <text>ATP + protein L-histidine = ADP + protein N-phospho-L-histidine.</text>
        <dbReference type="EC" id="2.7.13.3"/>
    </reaction>
</comment>
<dbReference type="SMART" id="SM00091">
    <property type="entry name" value="PAS"/>
    <property type="match status" value="2"/>
</dbReference>
<feature type="transmembrane region" description="Helical" evidence="13">
    <location>
        <begin position="338"/>
        <end position="359"/>
    </location>
</feature>
<dbReference type="InterPro" id="IPR000014">
    <property type="entry name" value="PAS"/>
</dbReference>
<dbReference type="InterPro" id="IPR036097">
    <property type="entry name" value="HisK_dim/P_sf"/>
</dbReference>
<protein>
    <recommendedName>
        <fullName evidence="3">histidine kinase</fullName>
        <ecNumber evidence="3">2.7.13.3</ecNumber>
    </recommendedName>
</protein>
<feature type="transmembrane region" description="Helical" evidence="13">
    <location>
        <begin position="16"/>
        <end position="37"/>
    </location>
</feature>
<dbReference type="Pfam" id="PF21623">
    <property type="entry name" value="HK_sensor_dom_bact"/>
    <property type="match status" value="1"/>
</dbReference>
<evidence type="ECO:0000256" key="10">
    <source>
        <dbReference type="ARBA" id="ARBA00022840"/>
    </source>
</evidence>
<dbReference type="InterPro" id="IPR036890">
    <property type="entry name" value="HATPase_C_sf"/>
</dbReference>
<dbReference type="InterPro" id="IPR035965">
    <property type="entry name" value="PAS-like_dom_sf"/>
</dbReference>
<evidence type="ECO:0000256" key="9">
    <source>
        <dbReference type="ARBA" id="ARBA00022777"/>
    </source>
</evidence>
<dbReference type="InterPro" id="IPR004358">
    <property type="entry name" value="Sig_transdc_His_kin-like_C"/>
</dbReference>
<keyword evidence="7 13" id="KW-0812">Transmembrane</keyword>
<dbReference type="SUPFAM" id="SSF103190">
    <property type="entry name" value="Sensory domain-like"/>
    <property type="match status" value="2"/>
</dbReference>
<dbReference type="Gene3D" id="3.30.565.10">
    <property type="entry name" value="Histidine kinase-like ATPase, C-terminal domain"/>
    <property type="match status" value="1"/>
</dbReference>
<evidence type="ECO:0000256" key="5">
    <source>
        <dbReference type="ARBA" id="ARBA00022553"/>
    </source>
</evidence>
<organism evidence="17 18">
    <name type="scientific">Candidatus Thiopontia autotrophica</name>
    <dbReference type="NCBI Taxonomy" id="2841688"/>
    <lineage>
        <taxon>Bacteria</taxon>
        <taxon>Pseudomonadati</taxon>
        <taxon>Pseudomonadota</taxon>
        <taxon>Gammaproteobacteria</taxon>
        <taxon>Candidatus Thiopontia</taxon>
    </lineage>
</organism>
<dbReference type="SUPFAM" id="SSF55785">
    <property type="entry name" value="PYP-like sensor domain (PAS domain)"/>
    <property type="match status" value="2"/>
</dbReference>
<evidence type="ECO:0000256" key="6">
    <source>
        <dbReference type="ARBA" id="ARBA00022679"/>
    </source>
</evidence>
<feature type="domain" description="PAS" evidence="15">
    <location>
        <begin position="370"/>
        <end position="422"/>
    </location>
</feature>
<dbReference type="Pfam" id="PF13426">
    <property type="entry name" value="PAS_9"/>
    <property type="match status" value="2"/>
</dbReference>
<dbReference type="PROSITE" id="PS50112">
    <property type="entry name" value="PAS"/>
    <property type="match status" value="2"/>
</dbReference>
<evidence type="ECO:0000313" key="18">
    <source>
        <dbReference type="Proteomes" id="UP000654401"/>
    </source>
</evidence>
<evidence type="ECO:0000256" key="13">
    <source>
        <dbReference type="SAM" id="Phobius"/>
    </source>
</evidence>
<dbReference type="GO" id="GO:0000155">
    <property type="term" value="F:phosphorelay sensor kinase activity"/>
    <property type="evidence" value="ECO:0007669"/>
    <property type="project" value="InterPro"/>
</dbReference>
<dbReference type="PROSITE" id="PS50109">
    <property type="entry name" value="HIS_KIN"/>
    <property type="match status" value="1"/>
</dbReference>
<keyword evidence="13" id="KW-0472">Membrane</keyword>
<dbReference type="CDD" id="cd00082">
    <property type="entry name" value="HisKA"/>
    <property type="match status" value="1"/>
</dbReference>
<evidence type="ECO:0000259" key="14">
    <source>
        <dbReference type="PROSITE" id="PS50109"/>
    </source>
</evidence>
<dbReference type="PRINTS" id="PR00344">
    <property type="entry name" value="BCTRLSENSOR"/>
</dbReference>
<dbReference type="SMART" id="SM00387">
    <property type="entry name" value="HATPase_c"/>
    <property type="match status" value="1"/>
</dbReference>
<dbReference type="CDD" id="cd00130">
    <property type="entry name" value="PAS"/>
    <property type="match status" value="2"/>
</dbReference>
<dbReference type="InterPro" id="IPR003594">
    <property type="entry name" value="HATPase_dom"/>
</dbReference>
<name>A0A8J6NWR1_9GAMM</name>
<dbReference type="Pfam" id="PF00512">
    <property type="entry name" value="HisKA"/>
    <property type="match status" value="1"/>
</dbReference>
<reference evidence="17 18" key="1">
    <citation type="submission" date="2020-08" db="EMBL/GenBank/DDBJ databases">
        <title>Bridging the membrane lipid divide: bacteria of the FCB group superphylum have the potential to synthesize archaeal ether lipids.</title>
        <authorList>
            <person name="Villanueva L."/>
            <person name="Von Meijenfeldt F.A.B."/>
            <person name="Westbye A.B."/>
            <person name="Yadav S."/>
            <person name="Hopmans E.C."/>
            <person name="Dutilh B.E."/>
            <person name="Sinninghe Damste J.S."/>
        </authorList>
    </citation>
    <scope>NUCLEOTIDE SEQUENCE [LARGE SCALE GENOMIC DNA]</scope>
    <source>
        <strain evidence="17">NIOZ-UU100</strain>
    </source>
</reference>
<dbReference type="PROSITE" id="PS50113">
    <property type="entry name" value="PAC"/>
    <property type="match status" value="2"/>
</dbReference>
<dbReference type="SMART" id="SM00086">
    <property type="entry name" value="PAC"/>
    <property type="match status" value="2"/>
</dbReference>
<evidence type="ECO:0000256" key="7">
    <source>
        <dbReference type="ARBA" id="ARBA00022692"/>
    </source>
</evidence>
<dbReference type="SMART" id="SM00388">
    <property type="entry name" value="HisKA"/>
    <property type="match status" value="1"/>
</dbReference>
<keyword evidence="5" id="KW-0597">Phosphoprotein</keyword>
<feature type="domain" description="PAC" evidence="16">
    <location>
        <begin position="565"/>
        <end position="619"/>
    </location>
</feature>
<dbReference type="CDD" id="cd00075">
    <property type="entry name" value="HATPase"/>
    <property type="match status" value="1"/>
</dbReference>
<dbReference type="Pfam" id="PF02518">
    <property type="entry name" value="HATPase_c"/>
    <property type="match status" value="1"/>
</dbReference>
<evidence type="ECO:0000259" key="15">
    <source>
        <dbReference type="PROSITE" id="PS50112"/>
    </source>
</evidence>
<dbReference type="AlphaFoldDB" id="A0A8J6NWR1"/>
<dbReference type="InterPro" id="IPR000700">
    <property type="entry name" value="PAS-assoc_C"/>
</dbReference>
<evidence type="ECO:0000259" key="16">
    <source>
        <dbReference type="PROSITE" id="PS50113"/>
    </source>
</evidence>